<dbReference type="EMBL" id="MUGW01000001">
    <property type="protein sequence ID" value="OXA97302.1"/>
    <property type="molecule type" value="Genomic_DNA"/>
</dbReference>
<reference evidence="2 3" key="1">
    <citation type="submission" date="2016-11" db="EMBL/GenBank/DDBJ databases">
        <title>Whole genomes of Flavobacteriaceae.</title>
        <authorList>
            <person name="Stine C."/>
            <person name="Li C."/>
            <person name="Tadesse D."/>
        </authorList>
    </citation>
    <scope>NUCLEOTIDE SEQUENCE [LARGE SCALE GENOMIC DNA]</scope>
    <source>
        <strain evidence="2 3">DSM 18292</strain>
    </source>
</reference>
<evidence type="ECO:0000256" key="1">
    <source>
        <dbReference type="SAM" id="Phobius"/>
    </source>
</evidence>
<sequence length="149" mass="17221">MLTKSKFQEWFNRYKYAELASTSAALLTSSFSKIYSGLTTAYLITFAEYLAFYGVMIFSSYKKIAKQNKALNQPTTSKDILSLIKNLALEFGYPAFLDFLVVRPFCMYWMPILCGNYFFGIILGKITADLCFYFLTILNYELIKIRQAK</sequence>
<evidence type="ECO:0008006" key="4">
    <source>
        <dbReference type="Google" id="ProtNLM"/>
    </source>
</evidence>
<dbReference type="RefSeq" id="WP_089047838.1">
    <property type="nucleotide sequence ID" value="NZ_FXTV01000005.1"/>
</dbReference>
<keyword evidence="3" id="KW-1185">Reference proteome</keyword>
<name>A0A226HT78_9FLAO</name>
<dbReference type="Proteomes" id="UP000198345">
    <property type="component" value="Unassembled WGS sequence"/>
</dbReference>
<accession>A0A226HT78</accession>
<protein>
    <recommendedName>
        <fullName evidence="4">Transmembrane protein</fullName>
    </recommendedName>
</protein>
<keyword evidence="1" id="KW-0812">Transmembrane</keyword>
<dbReference type="AlphaFoldDB" id="A0A226HT78"/>
<organism evidence="2 3">
    <name type="scientific">Flavobacterium hercynium</name>
    <dbReference type="NCBI Taxonomy" id="387094"/>
    <lineage>
        <taxon>Bacteria</taxon>
        <taxon>Pseudomonadati</taxon>
        <taxon>Bacteroidota</taxon>
        <taxon>Flavobacteriia</taxon>
        <taxon>Flavobacteriales</taxon>
        <taxon>Flavobacteriaceae</taxon>
        <taxon>Flavobacterium</taxon>
    </lineage>
</organism>
<feature type="transmembrane region" description="Helical" evidence="1">
    <location>
        <begin position="117"/>
        <end position="140"/>
    </location>
</feature>
<comment type="caution">
    <text evidence="2">The sequence shown here is derived from an EMBL/GenBank/DDBJ whole genome shotgun (WGS) entry which is preliminary data.</text>
</comment>
<evidence type="ECO:0000313" key="2">
    <source>
        <dbReference type="EMBL" id="OXA97302.1"/>
    </source>
</evidence>
<keyword evidence="1" id="KW-0472">Membrane</keyword>
<evidence type="ECO:0000313" key="3">
    <source>
        <dbReference type="Proteomes" id="UP000198345"/>
    </source>
</evidence>
<gene>
    <name evidence="2" type="ORF">B0A66_00230</name>
</gene>
<feature type="transmembrane region" description="Helical" evidence="1">
    <location>
        <begin position="91"/>
        <end position="111"/>
    </location>
</feature>
<dbReference type="OrthoDB" id="1352523at2"/>
<proteinExistence type="predicted"/>
<feature type="transmembrane region" description="Helical" evidence="1">
    <location>
        <begin position="42"/>
        <end position="61"/>
    </location>
</feature>
<keyword evidence="1" id="KW-1133">Transmembrane helix</keyword>